<gene>
    <name evidence="2" type="ORF">JOC31_001817</name>
</gene>
<accession>A0ABS2PQC4</accession>
<protein>
    <submittedName>
        <fullName evidence="2">Ribosomal protein S18 acetylase RimI-like enzyme</fullName>
    </submittedName>
</protein>
<name>A0ABS2PQC4_9STRE</name>
<dbReference type="SUPFAM" id="SSF55729">
    <property type="entry name" value="Acyl-CoA N-acyltransferases (Nat)"/>
    <property type="match status" value="1"/>
</dbReference>
<dbReference type="PANTHER" id="PTHR43233:SF1">
    <property type="entry name" value="FAMILY N-ACETYLTRANSFERASE, PUTATIVE (AFU_ORTHOLOGUE AFUA_6G03350)-RELATED"/>
    <property type="match status" value="1"/>
</dbReference>
<dbReference type="PANTHER" id="PTHR43233">
    <property type="entry name" value="FAMILY N-ACETYLTRANSFERASE, PUTATIVE (AFU_ORTHOLOGUE AFUA_6G03350)-RELATED"/>
    <property type="match status" value="1"/>
</dbReference>
<sequence>MIHFQSFGSEQISRVETIYAEMGWTNYLGNTRQLTKAFDQSLDILGVFDGAKLVGFIRCVGDGEHILMVQDLIVAKAYQQQGLGSQLFQTIWDKYAHVRMFQVNTDLEDPVDNHFYQKFGMKKLEEGSMVSYFRL</sequence>
<dbReference type="Gene3D" id="3.40.630.30">
    <property type="match status" value="1"/>
</dbReference>
<dbReference type="RefSeq" id="WP_205017847.1">
    <property type="nucleotide sequence ID" value="NZ_JAFBEI010000047.1"/>
</dbReference>
<evidence type="ECO:0000259" key="1">
    <source>
        <dbReference type="PROSITE" id="PS51186"/>
    </source>
</evidence>
<evidence type="ECO:0000313" key="2">
    <source>
        <dbReference type="EMBL" id="MBM7636988.1"/>
    </source>
</evidence>
<proteinExistence type="predicted"/>
<comment type="caution">
    <text evidence="2">The sequence shown here is derived from an EMBL/GenBank/DDBJ whole genome shotgun (WGS) entry which is preliminary data.</text>
</comment>
<dbReference type="InterPro" id="IPR053144">
    <property type="entry name" value="Acetyltransferase_Butenolide"/>
</dbReference>
<dbReference type="PROSITE" id="PS51186">
    <property type="entry name" value="GNAT"/>
    <property type="match status" value="1"/>
</dbReference>
<dbReference type="EMBL" id="JAFBEI010000047">
    <property type="protein sequence ID" value="MBM7636988.1"/>
    <property type="molecule type" value="Genomic_DNA"/>
</dbReference>
<dbReference type="Pfam" id="PF13508">
    <property type="entry name" value="Acetyltransf_7"/>
    <property type="match status" value="1"/>
</dbReference>
<dbReference type="CDD" id="cd04301">
    <property type="entry name" value="NAT_SF"/>
    <property type="match status" value="1"/>
</dbReference>
<evidence type="ECO:0000313" key="3">
    <source>
        <dbReference type="Proteomes" id="UP000809081"/>
    </source>
</evidence>
<reference evidence="2 3" key="1">
    <citation type="submission" date="2021-01" db="EMBL/GenBank/DDBJ databases">
        <title>Genomic Encyclopedia of Type Strains, Phase IV (KMG-IV): sequencing the most valuable type-strain genomes for metagenomic binning, comparative biology and taxonomic classification.</title>
        <authorList>
            <person name="Goeker M."/>
        </authorList>
    </citation>
    <scope>NUCLEOTIDE SEQUENCE [LARGE SCALE GENOMIC DNA]</scope>
    <source>
        <strain evidence="2 3">DSM 27513</strain>
    </source>
</reference>
<organism evidence="2 3">
    <name type="scientific">Streptococcus saliviloxodontae</name>
    <dbReference type="NCBI Taxonomy" id="1349416"/>
    <lineage>
        <taxon>Bacteria</taxon>
        <taxon>Bacillati</taxon>
        <taxon>Bacillota</taxon>
        <taxon>Bacilli</taxon>
        <taxon>Lactobacillales</taxon>
        <taxon>Streptococcaceae</taxon>
        <taxon>Streptococcus</taxon>
    </lineage>
</organism>
<dbReference type="InterPro" id="IPR000182">
    <property type="entry name" value="GNAT_dom"/>
</dbReference>
<keyword evidence="3" id="KW-1185">Reference proteome</keyword>
<feature type="domain" description="N-acetyltransferase" evidence="1">
    <location>
        <begin position="2"/>
        <end position="135"/>
    </location>
</feature>
<dbReference type="InterPro" id="IPR016181">
    <property type="entry name" value="Acyl_CoA_acyltransferase"/>
</dbReference>
<dbReference type="Proteomes" id="UP000809081">
    <property type="component" value="Unassembled WGS sequence"/>
</dbReference>